<name>A0A2N3IK15_9BACT</name>
<evidence type="ECO:0000259" key="1">
    <source>
        <dbReference type="Pfam" id="PF12867"/>
    </source>
</evidence>
<dbReference type="Gene3D" id="1.20.120.450">
    <property type="entry name" value="dinb family like domain"/>
    <property type="match status" value="1"/>
</dbReference>
<feature type="domain" description="DinB-like" evidence="1">
    <location>
        <begin position="14"/>
        <end position="166"/>
    </location>
</feature>
<accession>A0A2N3IK15</accession>
<organism evidence="2 3">
    <name type="scientific">Raineya orbicola</name>
    <dbReference type="NCBI Taxonomy" id="2016530"/>
    <lineage>
        <taxon>Bacteria</taxon>
        <taxon>Pseudomonadati</taxon>
        <taxon>Bacteroidota</taxon>
        <taxon>Cytophagia</taxon>
        <taxon>Cytophagales</taxon>
        <taxon>Raineyaceae</taxon>
        <taxon>Raineya</taxon>
    </lineage>
</organism>
<comment type="caution">
    <text evidence="2">The sequence shown here is derived from an EMBL/GenBank/DDBJ whole genome shotgun (WGS) entry which is preliminary data.</text>
</comment>
<dbReference type="InterPro" id="IPR024775">
    <property type="entry name" value="DinB-like"/>
</dbReference>
<proteinExistence type="predicted"/>
<gene>
    <name evidence="2" type="ORF">Rain11_0328</name>
</gene>
<keyword evidence="3" id="KW-1185">Reference proteome</keyword>
<dbReference type="OrthoDB" id="1495892at2"/>
<dbReference type="EMBL" id="NKXO01000004">
    <property type="protein sequence ID" value="PKQ70598.1"/>
    <property type="molecule type" value="Genomic_DNA"/>
</dbReference>
<dbReference type="RefSeq" id="WP_101357594.1">
    <property type="nucleotide sequence ID" value="NZ_NKXO01000004.1"/>
</dbReference>
<reference evidence="2 3" key="1">
    <citation type="submission" date="2017-06" db="EMBL/GenBank/DDBJ databases">
        <title>Raineya orbicola gen. nov., sp. nov. a slightly thermophilic bacterium of the phylum Bacteroidetes and the description of Raineyaceae fam. nov.</title>
        <authorList>
            <person name="Albuquerque L."/>
            <person name="Polonia A.R.M."/>
            <person name="Barroso C."/>
            <person name="Froufe H.J.C."/>
            <person name="Lage O."/>
            <person name="Lobo-Da-Cunha A."/>
            <person name="Egas C."/>
            <person name="Da Costa M.S."/>
        </authorList>
    </citation>
    <scope>NUCLEOTIDE SEQUENCE [LARGE SCALE GENOMIC DNA]</scope>
    <source>
        <strain evidence="2 3">SPSPC-11</strain>
    </source>
</reference>
<dbReference type="AlphaFoldDB" id="A0A2N3IK15"/>
<protein>
    <submittedName>
        <fullName evidence="2">DinB superfamily</fullName>
    </submittedName>
</protein>
<dbReference type="Proteomes" id="UP000233387">
    <property type="component" value="Unassembled WGS sequence"/>
</dbReference>
<sequence>MKNLSEITEKAIQHLQKYSNSLNTYSDEAFAFKAEEKIWSLGQMYEHLLTSTEFFIAQVKGCLREEKGSFEGEKTPIGEQIIASGSFPPIEIKVPEKYQSAGEPIAQPKSVYQERFGEFIQILPVLQKEIEAKPTTYKRFHAIFGMITASEWLWCIEAHLRHHFRQQEKLEKLALQ</sequence>
<dbReference type="SUPFAM" id="SSF109854">
    <property type="entry name" value="DinB/YfiT-like putative metalloenzymes"/>
    <property type="match status" value="1"/>
</dbReference>
<dbReference type="InterPro" id="IPR034660">
    <property type="entry name" value="DinB/YfiT-like"/>
</dbReference>
<evidence type="ECO:0000313" key="3">
    <source>
        <dbReference type="Proteomes" id="UP000233387"/>
    </source>
</evidence>
<evidence type="ECO:0000313" key="2">
    <source>
        <dbReference type="EMBL" id="PKQ70598.1"/>
    </source>
</evidence>
<dbReference type="Pfam" id="PF12867">
    <property type="entry name" value="DinB_2"/>
    <property type="match status" value="1"/>
</dbReference>